<organism evidence="1 2">
    <name type="scientific">Candidatus Clostridium radicumherbarum</name>
    <dbReference type="NCBI Taxonomy" id="3381662"/>
    <lineage>
        <taxon>Bacteria</taxon>
        <taxon>Bacillati</taxon>
        <taxon>Bacillota</taxon>
        <taxon>Clostridia</taxon>
        <taxon>Eubacteriales</taxon>
        <taxon>Clostridiaceae</taxon>
        <taxon>Clostridium</taxon>
    </lineage>
</organism>
<dbReference type="Pfam" id="PF04229">
    <property type="entry name" value="GrpB"/>
    <property type="match status" value="1"/>
</dbReference>
<evidence type="ECO:0000313" key="1">
    <source>
        <dbReference type="EMBL" id="MFL0269363.1"/>
    </source>
</evidence>
<evidence type="ECO:0000313" key="2">
    <source>
        <dbReference type="Proteomes" id="UP001623661"/>
    </source>
</evidence>
<accession>A0ABW8TX99</accession>
<comment type="caution">
    <text evidence="1">The sequence shown here is derived from an EMBL/GenBank/DDBJ whole genome shotgun (WGS) entry which is preliminary data.</text>
</comment>
<dbReference type="InterPro" id="IPR043519">
    <property type="entry name" value="NT_sf"/>
</dbReference>
<protein>
    <submittedName>
        <fullName evidence="1">GrpB family protein</fullName>
    </submittedName>
</protein>
<dbReference type="InterPro" id="IPR007344">
    <property type="entry name" value="GrpB/CoaE"/>
</dbReference>
<dbReference type="PANTHER" id="PTHR34822">
    <property type="entry name" value="GRPB DOMAIN PROTEIN (AFU_ORTHOLOGUE AFUA_1G01530)"/>
    <property type="match status" value="1"/>
</dbReference>
<dbReference type="Proteomes" id="UP001623661">
    <property type="component" value="Unassembled WGS sequence"/>
</dbReference>
<name>A0ABW8TX99_9CLOT</name>
<dbReference type="RefSeq" id="WP_406765988.1">
    <property type="nucleotide sequence ID" value="NZ_JBJHZY010000003.1"/>
</dbReference>
<proteinExistence type="predicted"/>
<reference evidence="1 2" key="1">
    <citation type="submission" date="2024-11" db="EMBL/GenBank/DDBJ databases">
        <authorList>
            <person name="Heng Y.C."/>
            <person name="Lim A.C.H."/>
            <person name="Lee J.K.Y."/>
            <person name="Kittelmann S."/>
        </authorList>
    </citation>
    <scope>NUCLEOTIDE SEQUENCE [LARGE SCALE GENOMIC DNA]</scope>
    <source>
        <strain evidence="1 2">WILCCON 0202</strain>
    </source>
</reference>
<dbReference type="SUPFAM" id="SSF81301">
    <property type="entry name" value="Nucleotidyltransferase"/>
    <property type="match status" value="1"/>
</dbReference>
<keyword evidence="2" id="KW-1185">Reference proteome</keyword>
<sequence length="177" mass="20757">MIGLKRGTVKLLPYDYRWVELYKQEEKLLLSLIGEYVIDIQHVGSTSIKGLDSKPIIDIAVGIKSLNDTENFRNLLENAGYQYRGRAGVEGRIMFAKGSEDLRTHYLHIEVYGGDLWENHIYFRDYLQLNKKSFEEYSRLKKELAEKFKEDRNSYTSSKNNFINSTLKKAREEFSKK</sequence>
<dbReference type="Gene3D" id="3.30.460.10">
    <property type="entry name" value="Beta Polymerase, domain 2"/>
    <property type="match status" value="1"/>
</dbReference>
<dbReference type="EMBL" id="JBJHZY010000003">
    <property type="protein sequence ID" value="MFL0269363.1"/>
    <property type="molecule type" value="Genomic_DNA"/>
</dbReference>
<gene>
    <name evidence="1" type="ORF">ACJDUH_14840</name>
</gene>
<dbReference type="PANTHER" id="PTHR34822:SF1">
    <property type="entry name" value="GRPB FAMILY PROTEIN"/>
    <property type="match status" value="1"/>
</dbReference>